<keyword evidence="7" id="KW-1185">Reference proteome</keyword>
<sequence length="303" mass="31608">MRSSAASAVAHGLCAFTLTPTTPADEIDERAIQTLVARAAAAGVDSLGVLGSTGSYPYLTRDQRLRVATTAVEHAQGLPVLVGVGAIATRMVLDHVEDAQQAGAAGVLLPVMQYQPLTETEAYGLFEQVDANLSVPLVVYDNPATTRFSFSDDLYARVAELPNVAAIKVPPLPRDRAAARRRVEHLRGLLPAGVAIGVSGDAAACAGLLGGADAWYSVIGGTLPERAVALARAAIGGDYREAMRRDAELAPLWGFFAENGGSLRVVAAIAEELGLVRSSSLPAPLRGLDEPARIKLRALLGLV</sequence>
<dbReference type="PIRSF" id="PIRSF001365">
    <property type="entry name" value="DHDPS"/>
    <property type="match status" value="1"/>
</dbReference>
<name>F6FR49_ISOV2</name>
<evidence type="ECO:0000256" key="3">
    <source>
        <dbReference type="PIRNR" id="PIRNR001365"/>
    </source>
</evidence>
<proteinExistence type="inferred from homology"/>
<feature type="active site" description="Schiff-base intermediate with substrate" evidence="4">
    <location>
        <position position="168"/>
    </location>
</feature>
<dbReference type="HOGENOM" id="CLU_049343_5_0_11"/>
<dbReference type="GO" id="GO:0005829">
    <property type="term" value="C:cytosol"/>
    <property type="evidence" value="ECO:0007669"/>
    <property type="project" value="TreeGrafter"/>
</dbReference>
<dbReference type="KEGG" id="iva:Isova_2279"/>
<comment type="similarity">
    <text evidence="1 3">Belongs to the DapA family.</text>
</comment>
<accession>F6FR49</accession>
<dbReference type="CDD" id="cd00408">
    <property type="entry name" value="DHDPS-like"/>
    <property type="match status" value="1"/>
</dbReference>
<dbReference type="PRINTS" id="PR00146">
    <property type="entry name" value="DHPICSNTHASE"/>
</dbReference>
<dbReference type="Gene3D" id="3.20.20.70">
    <property type="entry name" value="Aldolase class I"/>
    <property type="match status" value="1"/>
</dbReference>
<dbReference type="Proteomes" id="UP000009236">
    <property type="component" value="Chromosome"/>
</dbReference>
<dbReference type="eggNOG" id="COG0329">
    <property type="taxonomic scope" value="Bacteria"/>
</dbReference>
<dbReference type="PANTHER" id="PTHR12128">
    <property type="entry name" value="DIHYDRODIPICOLINATE SYNTHASE"/>
    <property type="match status" value="1"/>
</dbReference>
<keyword evidence="2 3" id="KW-0456">Lyase</keyword>
<dbReference type="SUPFAM" id="SSF51569">
    <property type="entry name" value="Aldolase"/>
    <property type="match status" value="1"/>
</dbReference>
<protein>
    <submittedName>
        <fullName evidence="6">Dihydrodipicolinate synthetase</fullName>
    </submittedName>
</protein>
<dbReference type="EMBL" id="CP002810">
    <property type="protein sequence ID" value="AEG44999.1"/>
    <property type="molecule type" value="Genomic_DNA"/>
</dbReference>
<evidence type="ECO:0000256" key="5">
    <source>
        <dbReference type="PIRSR" id="PIRSR001365-2"/>
    </source>
</evidence>
<dbReference type="PANTHER" id="PTHR12128:SF66">
    <property type="entry name" value="4-HYDROXY-2-OXOGLUTARATE ALDOLASE, MITOCHONDRIAL"/>
    <property type="match status" value="1"/>
</dbReference>
<gene>
    <name evidence="6" type="ordered locus">Isova_2279</name>
</gene>
<organism evidence="7">
    <name type="scientific">Isoptericola variabilis (strain 225)</name>
    <dbReference type="NCBI Taxonomy" id="743718"/>
    <lineage>
        <taxon>Bacteria</taxon>
        <taxon>Bacillati</taxon>
        <taxon>Actinomycetota</taxon>
        <taxon>Actinomycetes</taxon>
        <taxon>Micrococcales</taxon>
        <taxon>Promicromonosporaceae</taxon>
        <taxon>Isoptericola</taxon>
    </lineage>
</organism>
<evidence type="ECO:0000313" key="7">
    <source>
        <dbReference type="Proteomes" id="UP000009236"/>
    </source>
</evidence>
<dbReference type="SMART" id="SM01130">
    <property type="entry name" value="DHDPS"/>
    <property type="match status" value="1"/>
</dbReference>
<dbReference type="Pfam" id="PF00701">
    <property type="entry name" value="DHDPS"/>
    <property type="match status" value="1"/>
</dbReference>
<dbReference type="InterPro" id="IPR013785">
    <property type="entry name" value="Aldolase_TIM"/>
</dbReference>
<dbReference type="InterPro" id="IPR002220">
    <property type="entry name" value="DapA-like"/>
</dbReference>
<dbReference type="AlphaFoldDB" id="F6FR49"/>
<feature type="binding site" evidence="5">
    <location>
        <position position="53"/>
    </location>
    <ligand>
        <name>pyruvate</name>
        <dbReference type="ChEBI" id="CHEBI:15361"/>
    </ligand>
</feature>
<evidence type="ECO:0000256" key="4">
    <source>
        <dbReference type="PIRSR" id="PIRSR001365-1"/>
    </source>
</evidence>
<dbReference type="STRING" id="743718.Isova_2279"/>
<reference evidence="6 7" key="1">
    <citation type="submission" date="2011-05" db="EMBL/GenBank/DDBJ databases">
        <title>Complete sequence of Isoptericola variabilis 225.</title>
        <authorList>
            <consortium name="US DOE Joint Genome Institute"/>
            <person name="Lucas S."/>
            <person name="Han J."/>
            <person name="Lapidus A."/>
            <person name="Cheng J.-F."/>
            <person name="Goodwin L."/>
            <person name="Pitluck S."/>
            <person name="Peters L."/>
            <person name="Mikhailova N."/>
            <person name="Zeytun A."/>
            <person name="Han C."/>
            <person name="Tapia R."/>
            <person name="Land M."/>
            <person name="Hauser L."/>
            <person name="Kyrpides N."/>
            <person name="Ivanova N."/>
            <person name="Pagani I."/>
            <person name="Siebers A."/>
            <person name="Allgaier M."/>
            <person name="Thelen M."/>
            <person name="Hugenholtz P."/>
            <person name="Gladden J."/>
            <person name="Woyke T."/>
        </authorList>
    </citation>
    <scope>NUCLEOTIDE SEQUENCE [LARGE SCALE GENOMIC DNA]</scope>
    <source>
        <strain evidence="7">225</strain>
    </source>
</reference>
<feature type="active site" description="Proton donor/acceptor" evidence="4">
    <location>
        <position position="140"/>
    </location>
</feature>
<evidence type="ECO:0000313" key="6">
    <source>
        <dbReference type="EMBL" id="AEG44999.1"/>
    </source>
</evidence>
<evidence type="ECO:0000256" key="2">
    <source>
        <dbReference type="ARBA" id="ARBA00023239"/>
    </source>
</evidence>
<evidence type="ECO:0000256" key="1">
    <source>
        <dbReference type="ARBA" id="ARBA00007592"/>
    </source>
</evidence>
<dbReference type="GO" id="GO:0008840">
    <property type="term" value="F:4-hydroxy-tetrahydrodipicolinate synthase activity"/>
    <property type="evidence" value="ECO:0007669"/>
    <property type="project" value="TreeGrafter"/>
</dbReference>